<protein>
    <submittedName>
        <fullName evidence="1">Uncharacterized protein</fullName>
    </submittedName>
</protein>
<keyword evidence="2" id="KW-1185">Reference proteome</keyword>
<dbReference type="PaxDb" id="65489-OBART09G08300.1"/>
<evidence type="ECO:0000313" key="1">
    <source>
        <dbReference type="EnsemblPlants" id="OBART09G08300.1"/>
    </source>
</evidence>
<organism evidence="1">
    <name type="scientific">Oryza barthii</name>
    <dbReference type="NCBI Taxonomy" id="65489"/>
    <lineage>
        <taxon>Eukaryota</taxon>
        <taxon>Viridiplantae</taxon>
        <taxon>Streptophyta</taxon>
        <taxon>Embryophyta</taxon>
        <taxon>Tracheophyta</taxon>
        <taxon>Spermatophyta</taxon>
        <taxon>Magnoliopsida</taxon>
        <taxon>Liliopsida</taxon>
        <taxon>Poales</taxon>
        <taxon>Poaceae</taxon>
        <taxon>BOP clade</taxon>
        <taxon>Oryzoideae</taxon>
        <taxon>Oryzeae</taxon>
        <taxon>Oryzinae</taxon>
        <taxon>Oryza</taxon>
    </lineage>
</organism>
<dbReference type="Gramene" id="OBART09G08300.1">
    <property type="protein sequence ID" value="OBART09G08300.1"/>
    <property type="gene ID" value="OBART09G08300"/>
</dbReference>
<dbReference type="Proteomes" id="UP000026960">
    <property type="component" value="Chromosome 9"/>
</dbReference>
<reference evidence="1" key="2">
    <citation type="submission" date="2015-03" db="UniProtKB">
        <authorList>
            <consortium name="EnsemblPlants"/>
        </authorList>
    </citation>
    <scope>IDENTIFICATION</scope>
</reference>
<name>A0A0D3H679_9ORYZ</name>
<sequence>MRLTMKLIFGVVVSDPMALIQVRSGARRQLVRRSIDDDDDVTPARRSLLLRSPWVRCLRCRWSSRTSTSSSLTARRHSRLGVKKHVELYVYHRFARSHLTQLDHPLMTKTLMNFARSFWCTLQ</sequence>
<dbReference type="HOGENOM" id="CLU_2018731_0_0_1"/>
<accession>A0A0D3H679</accession>
<proteinExistence type="predicted"/>
<dbReference type="EnsemblPlants" id="OBART09G08300.1">
    <property type="protein sequence ID" value="OBART09G08300.1"/>
    <property type="gene ID" value="OBART09G08300"/>
</dbReference>
<evidence type="ECO:0000313" key="2">
    <source>
        <dbReference type="Proteomes" id="UP000026960"/>
    </source>
</evidence>
<dbReference type="AlphaFoldDB" id="A0A0D3H679"/>
<reference evidence="1" key="1">
    <citation type="journal article" date="2009" name="Rice">
        <title>De Novo Next Generation Sequencing of Plant Genomes.</title>
        <authorList>
            <person name="Rounsley S."/>
            <person name="Marri P.R."/>
            <person name="Yu Y."/>
            <person name="He R."/>
            <person name="Sisneros N."/>
            <person name="Goicoechea J.L."/>
            <person name="Lee S.J."/>
            <person name="Angelova A."/>
            <person name="Kudrna D."/>
            <person name="Luo M."/>
            <person name="Affourtit J."/>
            <person name="Desany B."/>
            <person name="Knight J."/>
            <person name="Niazi F."/>
            <person name="Egholm M."/>
            <person name="Wing R.A."/>
        </authorList>
    </citation>
    <scope>NUCLEOTIDE SEQUENCE [LARGE SCALE GENOMIC DNA]</scope>
    <source>
        <strain evidence="1">cv. IRGC 105608</strain>
    </source>
</reference>